<name>A0A1A3P0C3_MYCAS</name>
<dbReference type="OrthoDB" id="3358527at2"/>
<proteinExistence type="predicted"/>
<feature type="region of interest" description="Disordered" evidence="1">
    <location>
        <begin position="129"/>
        <end position="160"/>
    </location>
</feature>
<gene>
    <name evidence="2" type="ORF">A5634_22310</name>
</gene>
<dbReference type="RefSeq" id="WP_065143906.1">
    <property type="nucleotide sequence ID" value="NZ_LZLS01000091.1"/>
</dbReference>
<reference evidence="2 3" key="1">
    <citation type="submission" date="2016-06" db="EMBL/GenBank/DDBJ databases">
        <authorList>
            <person name="Kjaerup R.B."/>
            <person name="Dalgaard T.S."/>
            <person name="Juul-Madsen H.R."/>
        </authorList>
    </citation>
    <scope>NUCLEOTIDE SEQUENCE [LARGE SCALE GENOMIC DNA]</scope>
    <source>
        <strain evidence="2 3">1165133.8</strain>
    </source>
</reference>
<evidence type="ECO:0000256" key="1">
    <source>
        <dbReference type="SAM" id="MobiDB-lite"/>
    </source>
</evidence>
<evidence type="ECO:0000313" key="3">
    <source>
        <dbReference type="Proteomes" id="UP000093928"/>
    </source>
</evidence>
<dbReference type="AlphaFoldDB" id="A0A1A3P0C3"/>
<sequence>MEQHAPAPVNGSPLDRVAAERLDARIRALAATVRDNLVDLDSLLVELEAALEEARSGRIHEARGYRSWPAYAADALAPVRRLELSNPQTRRAVVRLFVDKGLSQRAIAQATGAGKTTVQRDIAWLARNNQVVQDGPPGDTTGTDGKRYPRRRRATAAEPADGVRRGRLGALASAVVDAERALGGLLAAARAAEPEITASRVVDDAFRHDVDLLCHLLRDVGEVGIRLLPTPTTVGLTGGLNAWGSLEAIALDAIGRPDGNDGGATLPEVAARRTASGDAVGLVDRSTETRWEAAG</sequence>
<dbReference type="Proteomes" id="UP000093928">
    <property type="component" value="Unassembled WGS sequence"/>
</dbReference>
<comment type="caution">
    <text evidence="2">The sequence shown here is derived from an EMBL/GenBank/DDBJ whole genome shotgun (WGS) entry which is preliminary data.</text>
</comment>
<dbReference type="EMBL" id="LZLS01000091">
    <property type="protein sequence ID" value="OBK27703.1"/>
    <property type="molecule type" value="Genomic_DNA"/>
</dbReference>
<feature type="compositionally biased region" description="Low complexity" evidence="1">
    <location>
        <begin position="134"/>
        <end position="143"/>
    </location>
</feature>
<organism evidence="2 3">
    <name type="scientific">Mycobacterium asiaticum</name>
    <dbReference type="NCBI Taxonomy" id="1790"/>
    <lineage>
        <taxon>Bacteria</taxon>
        <taxon>Bacillati</taxon>
        <taxon>Actinomycetota</taxon>
        <taxon>Actinomycetes</taxon>
        <taxon>Mycobacteriales</taxon>
        <taxon>Mycobacteriaceae</taxon>
        <taxon>Mycobacterium</taxon>
    </lineage>
</organism>
<evidence type="ECO:0000313" key="2">
    <source>
        <dbReference type="EMBL" id="OBK27703.1"/>
    </source>
</evidence>
<protein>
    <recommendedName>
        <fullName evidence="4">Helix-turn-helix type 11 domain-containing protein</fullName>
    </recommendedName>
</protein>
<accession>A0A1A3P0C3</accession>
<evidence type="ECO:0008006" key="4">
    <source>
        <dbReference type="Google" id="ProtNLM"/>
    </source>
</evidence>